<feature type="transmembrane region" description="Helical" evidence="12">
    <location>
        <begin position="233"/>
        <end position="250"/>
    </location>
</feature>
<protein>
    <submittedName>
        <fullName evidence="14">Sodium:proton antiporter</fullName>
    </submittedName>
</protein>
<evidence type="ECO:0000256" key="6">
    <source>
        <dbReference type="ARBA" id="ARBA00022692"/>
    </source>
</evidence>
<dbReference type="GO" id="GO:0005886">
    <property type="term" value="C:plasma membrane"/>
    <property type="evidence" value="ECO:0007669"/>
    <property type="project" value="UniProtKB-SubCell"/>
</dbReference>
<accession>A0AAU7U4C2</accession>
<feature type="transmembrane region" description="Helical" evidence="12">
    <location>
        <begin position="357"/>
        <end position="377"/>
    </location>
</feature>
<dbReference type="Gene3D" id="6.10.140.1330">
    <property type="match status" value="1"/>
</dbReference>
<dbReference type="GO" id="GO:0015385">
    <property type="term" value="F:sodium:proton antiporter activity"/>
    <property type="evidence" value="ECO:0007669"/>
    <property type="project" value="InterPro"/>
</dbReference>
<evidence type="ECO:0000256" key="7">
    <source>
        <dbReference type="ARBA" id="ARBA00022989"/>
    </source>
</evidence>
<evidence type="ECO:0000256" key="4">
    <source>
        <dbReference type="ARBA" id="ARBA00022449"/>
    </source>
</evidence>
<evidence type="ECO:0000259" key="13">
    <source>
        <dbReference type="Pfam" id="PF00999"/>
    </source>
</evidence>
<evidence type="ECO:0000256" key="3">
    <source>
        <dbReference type="ARBA" id="ARBA00022448"/>
    </source>
</evidence>
<keyword evidence="11" id="KW-0739">Sodium transport</keyword>
<feature type="transmembrane region" description="Helical" evidence="12">
    <location>
        <begin position="171"/>
        <end position="192"/>
    </location>
</feature>
<organism evidence="14">
    <name type="scientific">Deinococcus sonorensis KR-87</name>
    <dbReference type="NCBI Taxonomy" id="694439"/>
    <lineage>
        <taxon>Bacteria</taxon>
        <taxon>Thermotogati</taxon>
        <taxon>Deinococcota</taxon>
        <taxon>Deinococci</taxon>
        <taxon>Deinococcales</taxon>
        <taxon>Deinococcaceae</taxon>
        <taxon>Deinococcus</taxon>
    </lineage>
</organism>
<evidence type="ECO:0000256" key="12">
    <source>
        <dbReference type="SAM" id="Phobius"/>
    </source>
</evidence>
<dbReference type="KEGG" id="dsc:ABOD76_00990"/>
<comment type="similarity">
    <text evidence="2">Belongs to the monovalent cation:proton antiporter 1 (CPA1) transporter (TC 2.A.36) family.</text>
</comment>
<evidence type="ECO:0000256" key="9">
    <source>
        <dbReference type="ARBA" id="ARBA00023065"/>
    </source>
</evidence>
<feature type="domain" description="Cation/H+ exchanger transmembrane" evidence="13">
    <location>
        <begin position="13"/>
        <end position="407"/>
    </location>
</feature>
<feature type="transmembrane region" description="Helical" evidence="12">
    <location>
        <begin position="204"/>
        <end position="226"/>
    </location>
</feature>
<reference evidence="14" key="1">
    <citation type="submission" date="2024-06" db="EMBL/GenBank/DDBJ databases">
        <title>Draft Genome Sequence of Deinococcus sonorensis Type Strain KR-87, a Biofilm Producing Representative of the Genus Deinococcus.</title>
        <authorList>
            <person name="Boren L.S."/>
            <person name="Grosso R.A."/>
            <person name="Hugenberg-Cox A.N."/>
            <person name="Hill J.T.E."/>
            <person name="Albert C.M."/>
            <person name="Tuohy J.M."/>
        </authorList>
    </citation>
    <scope>NUCLEOTIDE SEQUENCE</scope>
    <source>
        <strain evidence="14">KR-87</strain>
        <plasmid evidence="14">pDson04</plasmid>
    </source>
</reference>
<feature type="transmembrane region" description="Helical" evidence="12">
    <location>
        <begin position="128"/>
        <end position="150"/>
    </location>
</feature>
<evidence type="ECO:0000256" key="11">
    <source>
        <dbReference type="ARBA" id="ARBA00023201"/>
    </source>
</evidence>
<keyword evidence="4" id="KW-0050">Antiport</keyword>
<geneLocation type="plasmid" evidence="14">
    <name>pDson04</name>
</geneLocation>
<dbReference type="InterPro" id="IPR018422">
    <property type="entry name" value="Cation/H_exchanger_CPA1"/>
</dbReference>
<keyword evidence="8" id="KW-0915">Sodium</keyword>
<dbReference type="PANTHER" id="PTHR10110">
    <property type="entry name" value="SODIUM/HYDROGEN EXCHANGER"/>
    <property type="match status" value="1"/>
</dbReference>
<sequence length="419" mass="43758">MTPFQLISLVVSVTALLSFINRRYLRLPTTIGVTLAGLAVSVLLLGLVGLQVPAAETVVKVLGTFKFNDVLFQGLLSFLLFAGALSLNTGELFRQRTAVLTFALVSTALSIVLVGALVYGLLHLVGLGVSWPFALLFGAIISPTDPVAVLDLLKRAKVPARLEALVAGESLFNDGIGVVAFAVIAAIASGAGHASPTPLAVAGLFAQEALGGVLFGAVLGYLAYLLLRQVDDYVVEVLITLAVVTGGYALADLLHLSGPLAMVVAGLLIGQLNDRGVLSDTSKPHFDGFWHLTDEILNTGLFVLIALEVVAVSFSPLTLLLGLACVPIVLFSRAVSVQLPLSLLGRRYSFSPFTAQVMTWGGLRGGIAVALAFSVPPGPQHDIFLVLTYVVVVFSIVVQGLTMGRLARRAAGALPESAA</sequence>
<feature type="transmembrane region" description="Helical" evidence="12">
    <location>
        <begin position="70"/>
        <end position="87"/>
    </location>
</feature>
<comment type="subcellular location">
    <subcellularLocation>
        <location evidence="1">Cell membrane</location>
        <topology evidence="1">Multi-pass membrane protein</topology>
    </subcellularLocation>
</comment>
<gene>
    <name evidence="14" type="ORF">ABOD76_00990</name>
</gene>
<feature type="transmembrane region" description="Helical" evidence="12">
    <location>
        <begin position="99"/>
        <end position="122"/>
    </location>
</feature>
<evidence type="ECO:0000256" key="2">
    <source>
        <dbReference type="ARBA" id="ARBA00007367"/>
    </source>
</evidence>
<evidence type="ECO:0000256" key="8">
    <source>
        <dbReference type="ARBA" id="ARBA00023053"/>
    </source>
</evidence>
<evidence type="ECO:0000313" key="14">
    <source>
        <dbReference type="EMBL" id="XBV83332.1"/>
    </source>
</evidence>
<keyword evidence="5" id="KW-1003">Cell membrane</keyword>
<keyword evidence="6 12" id="KW-0812">Transmembrane</keyword>
<feature type="transmembrane region" description="Helical" evidence="12">
    <location>
        <begin position="383"/>
        <end position="401"/>
    </location>
</feature>
<proteinExistence type="inferred from homology"/>
<dbReference type="GO" id="GO:0051453">
    <property type="term" value="P:regulation of intracellular pH"/>
    <property type="evidence" value="ECO:0007669"/>
    <property type="project" value="TreeGrafter"/>
</dbReference>
<dbReference type="AlphaFoldDB" id="A0AAU7U4C2"/>
<name>A0AAU7U4C2_9DEIO</name>
<feature type="transmembrane region" description="Helical" evidence="12">
    <location>
        <begin position="320"/>
        <end position="345"/>
    </location>
</feature>
<dbReference type="RefSeq" id="WP_350240744.1">
    <property type="nucleotide sequence ID" value="NZ_CP158296.1"/>
</dbReference>
<keyword evidence="14" id="KW-0614">Plasmid</keyword>
<keyword evidence="10 12" id="KW-0472">Membrane</keyword>
<keyword evidence="3" id="KW-0813">Transport</keyword>
<dbReference type="EMBL" id="CP158296">
    <property type="protein sequence ID" value="XBV83332.1"/>
    <property type="molecule type" value="Genomic_DNA"/>
</dbReference>
<dbReference type="InterPro" id="IPR006153">
    <property type="entry name" value="Cation/H_exchanger_TM"/>
</dbReference>
<evidence type="ECO:0000256" key="10">
    <source>
        <dbReference type="ARBA" id="ARBA00023136"/>
    </source>
</evidence>
<dbReference type="GO" id="GO:0015386">
    <property type="term" value="F:potassium:proton antiporter activity"/>
    <property type="evidence" value="ECO:0007669"/>
    <property type="project" value="TreeGrafter"/>
</dbReference>
<evidence type="ECO:0000256" key="5">
    <source>
        <dbReference type="ARBA" id="ARBA00022475"/>
    </source>
</evidence>
<dbReference type="GO" id="GO:0098719">
    <property type="term" value="P:sodium ion import across plasma membrane"/>
    <property type="evidence" value="ECO:0007669"/>
    <property type="project" value="TreeGrafter"/>
</dbReference>
<keyword evidence="7 12" id="KW-1133">Transmembrane helix</keyword>
<keyword evidence="9" id="KW-0406">Ion transport</keyword>
<evidence type="ECO:0000256" key="1">
    <source>
        <dbReference type="ARBA" id="ARBA00004651"/>
    </source>
</evidence>
<dbReference type="Pfam" id="PF00999">
    <property type="entry name" value="Na_H_Exchanger"/>
    <property type="match status" value="1"/>
</dbReference>
<feature type="transmembrane region" description="Helical" evidence="12">
    <location>
        <begin position="6"/>
        <end position="24"/>
    </location>
</feature>
<dbReference type="PANTHER" id="PTHR10110:SF195">
    <property type="entry name" value="NA(+)_H(+) ANTIPORTER NHAS2"/>
    <property type="match status" value="1"/>
</dbReference>
<feature type="transmembrane region" description="Helical" evidence="12">
    <location>
        <begin position="31"/>
        <end position="50"/>
    </location>
</feature>